<name>A0AAV8HDW9_9POAL</name>
<dbReference type="Pfam" id="PF00646">
    <property type="entry name" value="F-box"/>
    <property type="match status" value="1"/>
</dbReference>
<dbReference type="PANTHER" id="PTHR33127:SF97">
    <property type="entry name" value="OS08G0448300 PROTEIN"/>
    <property type="match status" value="1"/>
</dbReference>
<evidence type="ECO:0000259" key="1">
    <source>
        <dbReference type="PROSITE" id="PS50181"/>
    </source>
</evidence>
<evidence type="ECO:0000313" key="3">
    <source>
        <dbReference type="Proteomes" id="UP001140206"/>
    </source>
</evidence>
<keyword evidence="3" id="KW-1185">Reference proteome</keyword>
<dbReference type="Proteomes" id="UP001140206">
    <property type="component" value="Chromosome 1"/>
</dbReference>
<dbReference type="PANTHER" id="PTHR33127">
    <property type="entry name" value="TRANSMEMBRANE PROTEIN"/>
    <property type="match status" value="1"/>
</dbReference>
<dbReference type="InterPro" id="IPR036047">
    <property type="entry name" value="F-box-like_dom_sf"/>
</dbReference>
<dbReference type="SUPFAM" id="SSF81383">
    <property type="entry name" value="F-box domain"/>
    <property type="match status" value="1"/>
</dbReference>
<dbReference type="PROSITE" id="PS50181">
    <property type="entry name" value="FBOX"/>
    <property type="match status" value="1"/>
</dbReference>
<dbReference type="Pfam" id="PF03478">
    <property type="entry name" value="Beta-prop_KIB1-4"/>
    <property type="match status" value="2"/>
</dbReference>
<organism evidence="2 3">
    <name type="scientific">Rhynchospora pubera</name>
    <dbReference type="NCBI Taxonomy" id="906938"/>
    <lineage>
        <taxon>Eukaryota</taxon>
        <taxon>Viridiplantae</taxon>
        <taxon>Streptophyta</taxon>
        <taxon>Embryophyta</taxon>
        <taxon>Tracheophyta</taxon>
        <taxon>Spermatophyta</taxon>
        <taxon>Magnoliopsida</taxon>
        <taxon>Liliopsida</taxon>
        <taxon>Poales</taxon>
        <taxon>Cyperaceae</taxon>
        <taxon>Cyperoideae</taxon>
        <taxon>Rhynchosporeae</taxon>
        <taxon>Rhynchospora</taxon>
    </lineage>
</organism>
<reference evidence="2" key="1">
    <citation type="submission" date="2022-08" db="EMBL/GenBank/DDBJ databases">
        <authorList>
            <person name="Marques A."/>
        </authorList>
    </citation>
    <scope>NUCLEOTIDE SEQUENCE</scope>
    <source>
        <strain evidence="2">RhyPub2mFocal</strain>
        <tissue evidence="2">Leaves</tissue>
    </source>
</reference>
<dbReference type="EMBL" id="JAMFTS010000001">
    <property type="protein sequence ID" value="KAJ4815842.1"/>
    <property type="molecule type" value="Genomic_DNA"/>
</dbReference>
<dbReference type="SUPFAM" id="SSF50965">
    <property type="entry name" value="Galactose oxidase, central domain"/>
    <property type="match status" value="1"/>
</dbReference>
<protein>
    <submittedName>
        <fullName evidence="2">F-box protein family-like</fullName>
    </submittedName>
</protein>
<dbReference type="InterPro" id="IPR001810">
    <property type="entry name" value="F-box_dom"/>
</dbReference>
<comment type="caution">
    <text evidence="2">The sequence shown here is derived from an EMBL/GenBank/DDBJ whole genome shotgun (WGS) entry which is preliminary data.</text>
</comment>
<dbReference type="InterPro" id="IPR005174">
    <property type="entry name" value="KIB1-4_b-propeller"/>
</dbReference>
<sequence length="694" mass="80254">MPSSTSTFPLGFGDQPWLIRTPVTPGTDNETQTFLNPLNGSIEERKIPEMDNRQICFSRFEEWLFLLDHLRNASLFNIYSLTKIPLPPIDYQYFHHLGNCSLQSSPTSPDCTIIFFGELHNKQFLLFCRPGDTMWSKLPVDYIGIASSWLAFNGKLYVILVDEIEIINVTSLLTGNVEITSLDKPVEFSTNGNGLDEHLVESCGDIFFVRIFFWENFDNRVLDVTGIEIYKLVFEKENTWVRVESIGDRAFLLDEFGGQSCCAEDARLNQDCVYYMFSWGGLMRRFCKICLNDQTTRLNLLPETSIYYSFYWILPVRRPILKNELLTSSETIARNPVCKKGYDLVNEHDNEKCALSMPLPHLPIEMVQLISEKLPFKDSMRLQAVCKLWSKQLPNPIKEEVFLMYCPKKCGTCQMYNPYKGEQFTLNLKKLSSSDDAPTRFLSSKDGWVLALRGSDLLCLLNPFTNEFHQLPRLKDYYSYNGIAFSCAPKNSNCVVFAVAGSNRISSECMAWHYGQEKWIDMKFQNNLPFHVADNNPVFFDGEFYCLGRRGNLGVFNPENNTWRVLDKPSPIHSEAAPDIGTEYCYLMECNGELISVFRAANMDYVRVFKLDRSRMVWTLLDDLENLSLFLDFRSSIARKSPCSSFSNKLYLPRLCDERNEATFYYCMKTQMHNPDFQSLREPYNCVWLEPQLQ</sequence>
<evidence type="ECO:0000313" key="2">
    <source>
        <dbReference type="EMBL" id="KAJ4815842.1"/>
    </source>
</evidence>
<dbReference type="AlphaFoldDB" id="A0AAV8HDW9"/>
<accession>A0AAV8HDW9</accession>
<feature type="domain" description="F-box" evidence="1">
    <location>
        <begin position="356"/>
        <end position="405"/>
    </location>
</feature>
<gene>
    <name evidence="2" type="ORF">LUZ62_028408</name>
</gene>
<dbReference type="InterPro" id="IPR011043">
    <property type="entry name" value="Gal_Oxase/kelch_b-propeller"/>
</dbReference>
<proteinExistence type="predicted"/>